<dbReference type="Proteomes" id="UP000587527">
    <property type="component" value="Unassembled WGS sequence"/>
</dbReference>
<dbReference type="InterPro" id="IPR036291">
    <property type="entry name" value="NAD(P)-bd_dom_sf"/>
</dbReference>
<dbReference type="AlphaFoldDB" id="A0A841C1I4"/>
<keyword evidence="3" id="KW-1185">Reference proteome</keyword>
<accession>A0A841C1I4</accession>
<protein>
    <submittedName>
        <fullName evidence="2">Uncharacterized protein YbjT (DUF2867 family)</fullName>
    </submittedName>
</protein>
<dbReference type="EMBL" id="JACHMN010000003">
    <property type="protein sequence ID" value="MBB5873726.1"/>
    <property type="molecule type" value="Genomic_DNA"/>
</dbReference>
<evidence type="ECO:0000313" key="2">
    <source>
        <dbReference type="EMBL" id="MBB5873726.1"/>
    </source>
</evidence>
<dbReference type="RefSeq" id="WP_184845266.1">
    <property type="nucleotide sequence ID" value="NZ_JACHMN010000003.1"/>
</dbReference>
<sequence length="221" mass="23752">MKVILFGATGMVGQGVQRECLLDPRVTSVLSLVRAPSGTEHPKLRELVHRDFTDFSGVAAEFTGADACFFCLGISSVGVKEPDYRRITYDFTLAAASTFADACPGKTFVYVSGAGTDSTEQGRTMWARVKGATENAVLALPLEAYAMRPGAVQPLHGITSKTRLYRVLYAVMAPLTPLLRRLAPSLITTTEEIGVAMLKIATSGAPKRILEPRDITALARS</sequence>
<dbReference type="Pfam" id="PF13460">
    <property type="entry name" value="NAD_binding_10"/>
    <property type="match status" value="1"/>
</dbReference>
<dbReference type="PANTHER" id="PTHR14097:SF8">
    <property type="entry name" value="NAD(P)-BINDING DOMAIN-CONTAINING PROTEIN"/>
    <property type="match status" value="1"/>
</dbReference>
<gene>
    <name evidence="2" type="ORF">F4553_007160</name>
</gene>
<dbReference type="Gene3D" id="3.40.50.720">
    <property type="entry name" value="NAD(P)-binding Rossmann-like Domain"/>
    <property type="match status" value="1"/>
</dbReference>
<dbReference type="PANTHER" id="PTHR14097">
    <property type="entry name" value="OXIDOREDUCTASE HTATIP2"/>
    <property type="match status" value="1"/>
</dbReference>
<evidence type="ECO:0000259" key="1">
    <source>
        <dbReference type="Pfam" id="PF13460"/>
    </source>
</evidence>
<name>A0A841C1I4_9ACTN</name>
<evidence type="ECO:0000313" key="3">
    <source>
        <dbReference type="Proteomes" id="UP000587527"/>
    </source>
</evidence>
<feature type="domain" description="NAD(P)-binding" evidence="1">
    <location>
        <begin position="7"/>
        <end position="125"/>
    </location>
</feature>
<reference evidence="2 3" key="1">
    <citation type="submission" date="2020-08" db="EMBL/GenBank/DDBJ databases">
        <title>Sequencing the genomes of 1000 actinobacteria strains.</title>
        <authorList>
            <person name="Klenk H.-P."/>
        </authorList>
    </citation>
    <scope>NUCLEOTIDE SEQUENCE [LARGE SCALE GENOMIC DNA]</scope>
    <source>
        <strain evidence="2 3">DSM 45362</strain>
    </source>
</reference>
<organism evidence="2 3">
    <name type="scientific">Allocatelliglobosispora scoriae</name>
    <dbReference type="NCBI Taxonomy" id="643052"/>
    <lineage>
        <taxon>Bacteria</taxon>
        <taxon>Bacillati</taxon>
        <taxon>Actinomycetota</taxon>
        <taxon>Actinomycetes</taxon>
        <taxon>Micromonosporales</taxon>
        <taxon>Micromonosporaceae</taxon>
        <taxon>Allocatelliglobosispora</taxon>
    </lineage>
</organism>
<comment type="caution">
    <text evidence="2">The sequence shown here is derived from an EMBL/GenBank/DDBJ whole genome shotgun (WGS) entry which is preliminary data.</text>
</comment>
<proteinExistence type="predicted"/>
<dbReference type="InterPro" id="IPR016040">
    <property type="entry name" value="NAD(P)-bd_dom"/>
</dbReference>
<dbReference type="SUPFAM" id="SSF51735">
    <property type="entry name" value="NAD(P)-binding Rossmann-fold domains"/>
    <property type="match status" value="1"/>
</dbReference>